<proteinExistence type="predicted"/>
<keyword evidence="2" id="KW-1185">Reference proteome</keyword>
<dbReference type="EMBL" id="CM046124">
    <property type="protein sequence ID" value="KAI8432700.1"/>
    <property type="molecule type" value="Genomic_DNA"/>
</dbReference>
<dbReference type="Proteomes" id="UP001064048">
    <property type="component" value="Chromosome 24"/>
</dbReference>
<accession>A0ACC0K8V2</accession>
<protein>
    <submittedName>
        <fullName evidence="1">Uncharacterized protein</fullName>
    </submittedName>
</protein>
<name>A0ACC0K8V2_CHOFU</name>
<evidence type="ECO:0000313" key="1">
    <source>
        <dbReference type="EMBL" id="KAI8432700.1"/>
    </source>
</evidence>
<sequence length="465" mass="52043">MPRNGPKSAICRSCERAGLPLPNGHLFSPLYALPIALHELIRFHWLTEGVAREFAESLFAFVPEYHVDAMLELCNTLRLYMHPTVPVQQIPAGEAVEAGEARDAREVKEDSEAVDDAKSESSKVAEDEVALRIHSSNSAAYTPRASPHQVVDAQNQETKKMSRKAFLMSLARLVIVELGSTLRLSYVVVAELLPRLRGSLGIKNRGINVDQHATEFFNKAREENFNNLSATFLAQPQPRLCTILDLLWTFLDEAALCDVLEHCIVRECLLFDLVSPNMQFAQQMEGVYVLCGLMQHRETRHHLVKYVFFNKISFDNFLNVKCPDDAVLRTIIRSPWWQRPTSVHGETDPRIAGTMSHELPNDNIHTLIVIIVINWKTSTAEQKPLLPERQNEQLATCILRLSATLTMSSVCVVEGLPTLQMAEKGTITRTPLTPTGVGETTIPNATHRAIVGMPGPDWIVTSDDR</sequence>
<comment type="caution">
    <text evidence="1">The sequence shown here is derived from an EMBL/GenBank/DDBJ whole genome shotgun (WGS) entry which is preliminary data.</text>
</comment>
<organism evidence="1 2">
    <name type="scientific">Choristoneura fumiferana</name>
    <name type="common">Spruce budworm moth</name>
    <name type="synonym">Archips fumiferana</name>
    <dbReference type="NCBI Taxonomy" id="7141"/>
    <lineage>
        <taxon>Eukaryota</taxon>
        <taxon>Metazoa</taxon>
        <taxon>Ecdysozoa</taxon>
        <taxon>Arthropoda</taxon>
        <taxon>Hexapoda</taxon>
        <taxon>Insecta</taxon>
        <taxon>Pterygota</taxon>
        <taxon>Neoptera</taxon>
        <taxon>Endopterygota</taxon>
        <taxon>Lepidoptera</taxon>
        <taxon>Glossata</taxon>
        <taxon>Ditrysia</taxon>
        <taxon>Tortricoidea</taxon>
        <taxon>Tortricidae</taxon>
        <taxon>Tortricinae</taxon>
        <taxon>Choristoneura</taxon>
    </lineage>
</organism>
<reference evidence="1 2" key="1">
    <citation type="journal article" date="2022" name="Genome Biol. Evol.">
        <title>The Spruce Budworm Genome: Reconstructing the Evolutionary History of Antifreeze Proteins.</title>
        <authorList>
            <person name="Beliveau C."/>
            <person name="Gagne P."/>
            <person name="Picq S."/>
            <person name="Vernygora O."/>
            <person name="Keeling C.I."/>
            <person name="Pinkney K."/>
            <person name="Doucet D."/>
            <person name="Wen F."/>
            <person name="Johnston J.S."/>
            <person name="Maaroufi H."/>
            <person name="Boyle B."/>
            <person name="Laroche J."/>
            <person name="Dewar K."/>
            <person name="Juretic N."/>
            <person name="Blackburn G."/>
            <person name="Nisole A."/>
            <person name="Brunet B."/>
            <person name="Brandao M."/>
            <person name="Lumley L."/>
            <person name="Duan J."/>
            <person name="Quan G."/>
            <person name="Lucarotti C.J."/>
            <person name="Roe A.D."/>
            <person name="Sperling F.A.H."/>
            <person name="Levesque R.C."/>
            <person name="Cusson M."/>
        </authorList>
    </citation>
    <scope>NUCLEOTIDE SEQUENCE [LARGE SCALE GENOMIC DNA]</scope>
    <source>
        <strain evidence="1">Glfc:IPQL:Cfum</strain>
    </source>
</reference>
<gene>
    <name evidence="1" type="ORF">MSG28_013663</name>
</gene>
<evidence type="ECO:0000313" key="2">
    <source>
        <dbReference type="Proteomes" id="UP001064048"/>
    </source>
</evidence>